<evidence type="ECO:0000313" key="6">
    <source>
        <dbReference type="EMBL" id="ACL64356.1"/>
    </source>
</evidence>
<proteinExistence type="inferred from homology"/>
<name>B8JEZ9_ANAD2</name>
<evidence type="ECO:0000313" key="7">
    <source>
        <dbReference type="Proteomes" id="UP000007089"/>
    </source>
</evidence>
<dbReference type="KEGG" id="acp:A2cp1_1005"/>
<dbReference type="GO" id="GO:0046872">
    <property type="term" value="F:metal ion binding"/>
    <property type="evidence" value="ECO:0007669"/>
    <property type="project" value="UniProtKB-KW"/>
</dbReference>
<keyword evidence="2" id="KW-0819">tRNA processing</keyword>
<dbReference type="Gene3D" id="3.55.10.10">
    <property type="entry name" value="Archease domain"/>
    <property type="match status" value="1"/>
</dbReference>
<gene>
    <name evidence="6" type="ordered locus">A2cp1_1005</name>
</gene>
<dbReference type="GO" id="GO:0008033">
    <property type="term" value="P:tRNA processing"/>
    <property type="evidence" value="ECO:0007669"/>
    <property type="project" value="UniProtKB-KW"/>
</dbReference>
<feature type="domain" description="Archease" evidence="5">
    <location>
        <begin position="9"/>
        <end position="145"/>
    </location>
</feature>
<sequence>MRLALPQPYEDLGHVADVGVRARGATAEEALARLALALGALLAGGGPAPVEGAEERLAVRGGPGLAGTAVALLRELLWRFATARRIPAAIEVTACTEDAAEAVVGWARWDPALHAEGADVKAVTWHAARLEPEGGGWVAQAVLDI</sequence>
<keyword evidence="4" id="KW-0106">Calcium</keyword>
<evidence type="ECO:0000259" key="5">
    <source>
        <dbReference type="Pfam" id="PF01951"/>
    </source>
</evidence>
<dbReference type="InterPro" id="IPR023572">
    <property type="entry name" value="Archease_dom"/>
</dbReference>
<dbReference type="InterPro" id="IPR036820">
    <property type="entry name" value="Archease_dom_sf"/>
</dbReference>
<dbReference type="AlphaFoldDB" id="B8JEZ9"/>
<organism evidence="6 7">
    <name type="scientific">Anaeromyxobacter dehalogenans (strain ATCC BAA-258 / DSM 21875 / 2CP-1)</name>
    <dbReference type="NCBI Taxonomy" id="455488"/>
    <lineage>
        <taxon>Bacteria</taxon>
        <taxon>Pseudomonadati</taxon>
        <taxon>Myxococcota</taxon>
        <taxon>Myxococcia</taxon>
        <taxon>Myxococcales</taxon>
        <taxon>Cystobacterineae</taxon>
        <taxon>Anaeromyxobacteraceae</taxon>
        <taxon>Anaeromyxobacter</taxon>
    </lineage>
</organism>
<dbReference type="Proteomes" id="UP000007089">
    <property type="component" value="Chromosome"/>
</dbReference>
<keyword evidence="3" id="KW-0479">Metal-binding</keyword>
<evidence type="ECO:0000256" key="1">
    <source>
        <dbReference type="ARBA" id="ARBA00007963"/>
    </source>
</evidence>
<dbReference type="Pfam" id="PF01951">
    <property type="entry name" value="Archease"/>
    <property type="match status" value="1"/>
</dbReference>
<evidence type="ECO:0000256" key="3">
    <source>
        <dbReference type="ARBA" id="ARBA00022723"/>
    </source>
</evidence>
<dbReference type="HOGENOM" id="CLU_1782849_0_0_7"/>
<reference evidence="6" key="1">
    <citation type="submission" date="2009-01" db="EMBL/GenBank/DDBJ databases">
        <title>Complete sequence of Anaeromyxobacter dehalogenans 2CP-1.</title>
        <authorList>
            <consortium name="US DOE Joint Genome Institute"/>
            <person name="Lucas S."/>
            <person name="Copeland A."/>
            <person name="Lapidus A."/>
            <person name="Glavina del Rio T."/>
            <person name="Dalin E."/>
            <person name="Tice H."/>
            <person name="Bruce D."/>
            <person name="Goodwin L."/>
            <person name="Pitluck S."/>
            <person name="Saunders E."/>
            <person name="Brettin T."/>
            <person name="Detter J.C."/>
            <person name="Han C."/>
            <person name="Larimer F."/>
            <person name="Land M."/>
            <person name="Hauser L."/>
            <person name="Kyrpides N."/>
            <person name="Ovchinnikova G."/>
            <person name="Beliaev A.S."/>
            <person name="Richardson P."/>
        </authorList>
    </citation>
    <scope>NUCLEOTIDE SEQUENCE</scope>
    <source>
        <strain evidence="6">2CP-1</strain>
    </source>
</reference>
<keyword evidence="7" id="KW-1185">Reference proteome</keyword>
<dbReference type="SUPFAM" id="SSF69819">
    <property type="entry name" value="MTH1598-like"/>
    <property type="match status" value="1"/>
</dbReference>
<evidence type="ECO:0000256" key="2">
    <source>
        <dbReference type="ARBA" id="ARBA00022694"/>
    </source>
</evidence>
<dbReference type="RefSeq" id="WP_012632353.1">
    <property type="nucleotide sequence ID" value="NC_011891.1"/>
</dbReference>
<dbReference type="EMBL" id="CP001359">
    <property type="protein sequence ID" value="ACL64356.1"/>
    <property type="molecule type" value="Genomic_DNA"/>
</dbReference>
<comment type="similarity">
    <text evidence="1">Belongs to the archease family.</text>
</comment>
<accession>B8JEZ9</accession>
<protein>
    <recommendedName>
        <fullName evidence="5">Archease domain-containing protein</fullName>
    </recommendedName>
</protein>
<evidence type="ECO:0000256" key="4">
    <source>
        <dbReference type="ARBA" id="ARBA00022837"/>
    </source>
</evidence>